<gene>
    <name evidence="2" type="ORF">CLV62_14327</name>
</gene>
<evidence type="ECO:0000313" key="3">
    <source>
        <dbReference type="Proteomes" id="UP000247973"/>
    </source>
</evidence>
<dbReference type="Gene3D" id="3.20.20.140">
    <property type="entry name" value="Metal-dependent hydrolases"/>
    <property type="match status" value="1"/>
</dbReference>
<dbReference type="CDD" id="cd01299">
    <property type="entry name" value="Met_dep_hydrolase_A"/>
    <property type="match status" value="1"/>
</dbReference>
<dbReference type="InterPro" id="IPR032466">
    <property type="entry name" value="Metal_Hydrolase"/>
</dbReference>
<dbReference type="InterPro" id="IPR051781">
    <property type="entry name" value="Metallo-dep_Hydrolase"/>
</dbReference>
<dbReference type="SUPFAM" id="SSF51556">
    <property type="entry name" value="Metallo-dependent hydrolases"/>
    <property type="match status" value="1"/>
</dbReference>
<evidence type="ECO:0000313" key="2">
    <source>
        <dbReference type="EMBL" id="PXV58847.1"/>
    </source>
</evidence>
<keyword evidence="2" id="KW-0378">Hydrolase</keyword>
<evidence type="ECO:0000259" key="1">
    <source>
        <dbReference type="Pfam" id="PF01979"/>
    </source>
</evidence>
<proteinExistence type="predicted"/>
<dbReference type="InterPro" id="IPR006680">
    <property type="entry name" value="Amidohydro-rel"/>
</dbReference>
<sequence length="440" mass="48304">MKKIIISLLLFLPVMLMGQKTILINNVEIFNGTDEKTTTGNVLIENNLITKISTGPIMTNKSGTTMIIDGKGKFLMPGLIDAHAHTTMDAMPINQAMVADMSYISLFASNSAEKQLMRGFTTVRDVGGNPFALKKSIDQKLTKGPRIYPSGAMISQTGGHGDFRLPNDAPRHSCGALTYMEANGMAMVADGYDEVLLRTREQLRAGASQIKLAAGGGVASDYDPLDVAQYTKNEFKAAVDATDNWGTYVTVHAYTPKAIITAIEAGVKCIEHGQLIDESTVKMMAEKGIWWSLQAFLDDEDAIPFPEGSENRAKQLEMTKGTDNAYQLAKRYKVKTAWGSDCLFDAKLTTRQGAQLAKLTRWYTPFEVLKMATSTNAELLAMSGPRNPYPHKLGVIQEGAYADLIIVDGNPIKNIKLIEDPEQNFLLIMKDGVIYKNRTE</sequence>
<comment type="caution">
    <text evidence="2">The sequence shown here is derived from an EMBL/GenBank/DDBJ whole genome shotgun (WGS) entry which is preliminary data.</text>
</comment>
<feature type="domain" description="Amidohydrolase-related" evidence="1">
    <location>
        <begin position="74"/>
        <end position="420"/>
    </location>
</feature>
<keyword evidence="3" id="KW-1185">Reference proteome</keyword>
<dbReference type="InterPro" id="IPR057744">
    <property type="entry name" value="OTAase-like"/>
</dbReference>
<dbReference type="AlphaFoldDB" id="A0A2V3PJS7"/>
<name>A0A2V3PJS7_9BACT</name>
<organism evidence="2 3">
    <name type="scientific">Dysgonomonas alginatilytica</name>
    <dbReference type="NCBI Taxonomy" id="1605892"/>
    <lineage>
        <taxon>Bacteria</taxon>
        <taxon>Pseudomonadati</taxon>
        <taxon>Bacteroidota</taxon>
        <taxon>Bacteroidia</taxon>
        <taxon>Bacteroidales</taxon>
        <taxon>Dysgonomonadaceae</taxon>
        <taxon>Dysgonomonas</taxon>
    </lineage>
</organism>
<dbReference type="EMBL" id="QICL01000043">
    <property type="protein sequence ID" value="PXV58847.1"/>
    <property type="molecule type" value="Genomic_DNA"/>
</dbReference>
<protein>
    <submittedName>
        <fullName evidence="2">Imidazolonepropionase-like amidohydrolase</fullName>
    </submittedName>
</protein>
<reference evidence="2 3" key="1">
    <citation type="submission" date="2018-03" db="EMBL/GenBank/DDBJ databases">
        <title>Genomic Encyclopedia of Archaeal and Bacterial Type Strains, Phase II (KMG-II): from individual species to whole genera.</title>
        <authorList>
            <person name="Goeker M."/>
        </authorList>
    </citation>
    <scope>NUCLEOTIDE SEQUENCE [LARGE SCALE GENOMIC DNA]</scope>
    <source>
        <strain evidence="2 3">DSM 100214</strain>
    </source>
</reference>
<dbReference type="Gene3D" id="2.30.40.10">
    <property type="entry name" value="Urease, subunit C, domain 1"/>
    <property type="match status" value="1"/>
</dbReference>
<dbReference type="SUPFAM" id="SSF51338">
    <property type="entry name" value="Composite domain of metallo-dependent hydrolases"/>
    <property type="match status" value="2"/>
</dbReference>
<dbReference type="OrthoDB" id="9797498at2"/>
<dbReference type="PANTHER" id="PTHR43135">
    <property type="entry name" value="ALPHA-D-RIBOSE 1-METHYLPHOSPHONATE 5-TRIPHOSPHATE DIPHOSPHATASE"/>
    <property type="match status" value="1"/>
</dbReference>
<dbReference type="RefSeq" id="WP_110312539.1">
    <property type="nucleotide sequence ID" value="NZ_QICL01000043.1"/>
</dbReference>
<accession>A0A2V3PJS7</accession>
<dbReference type="InterPro" id="IPR011059">
    <property type="entry name" value="Metal-dep_hydrolase_composite"/>
</dbReference>
<dbReference type="Pfam" id="PF01979">
    <property type="entry name" value="Amidohydro_1"/>
    <property type="match status" value="1"/>
</dbReference>
<dbReference type="PANTHER" id="PTHR43135:SF3">
    <property type="entry name" value="ALPHA-D-RIBOSE 1-METHYLPHOSPHONATE 5-TRIPHOSPHATE DIPHOSPHATASE"/>
    <property type="match status" value="1"/>
</dbReference>
<dbReference type="Proteomes" id="UP000247973">
    <property type="component" value="Unassembled WGS sequence"/>
</dbReference>
<dbReference type="GO" id="GO:0016810">
    <property type="term" value="F:hydrolase activity, acting on carbon-nitrogen (but not peptide) bonds"/>
    <property type="evidence" value="ECO:0007669"/>
    <property type="project" value="InterPro"/>
</dbReference>